<dbReference type="AlphaFoldDB" id="A0AAX2UMU8"/>
<dbReference type="GO" id="GO:0005524">
    <property type="term" value="F:ATP binding"/>
    <property type="evidence" value="ECO:0007669"/>
    <property type="project" value="UniProtKB-UniRule"/>
</dbReference>
<evidence type="ECO:0000256" key="8">
    <source>
        <dbReference type="ARBA" id="ARBA00048988"/>
    </source>
</evidence>
<dbReference type="InterPro" id="IPR038726">
    <property type="entry name" value="PDDEXK_AddAB-type"/>
</dbReference>
<dbReference type="GO" id="GO:0003677">
    <property type="term" value="F:DNA binding"/>
    <property type="evidence" value="ECO:0007669"/>
    <property type="project" value="InterPro"/>
</dbReference>
<protein>
    <recommendedName>
        <fullName evidence="7">DNA 3'-5' helicase</fullName>
        <ecNumber evidence="7">5.6.2.4</ecNumber>
    </recommendedName>
</protein>
<evidence type="ECO:0000256" key="7">
    <source>
        <dbReference type="ARBA" id="ARBA00034808"/>
    </source>
</evidence>
<dbReference type="PANTHER" id="PTHR11070">
    <property type="entry name" value="UVRD / RECB / PCRA DNA HELICASE FAMILY MEMBER"/>
    <property type="match status" value="1"/>
</dbReference>
<evidence type="ECO:0000256" key="10">
    <source>
        <dbReference type="SAM" id="Coils"/>
    </source>
</evidence>
<reference evidence="12 13" key="1">
    <citation type="submission" date="2019-05" db="EMBL/GenBank/DDBJ databases">
        <title>Draft genomes of eight strains of Campylobacter helveticus isolated from cats and a dog in New Zealand.</title>
        <authorList>
            <person name="Bojanic K."/>
            <person name="Midwinter A.C."/>
            <person name="Biggs P.J."/>
            <person name="Acke E."/>
            <person name="Cornelius A.J."/>
            <person name="Marshall J.C."/>
        </authorList>
    </citation>
    <scope>NUCLEOTIDE SEQUENCE [LARGE SCALE GENOMIC DNA]</scope>
    <source>
        <strain evidence="12 13">ACP123b</strain>
    </source>
</reference>
<dbReference type="PROSITE" id="PS51198">
    <property type="entry name" value="UVRD_HELICASE_ATP_BIND"/>
    <property type="match status" value="1"/>
</dbReference>
<dbReference type="Pfam" id="PF00580">
    <property type="entry name" value="UvrD-helicase"/>
    <property type="match status" value="1"/>
</dbReference>
<dbReference type="GO" id="GO:0005829">
    <property type="term" value="C:cytosol"/>
    <property type="evidence" value="ECO:0007669"/>
    <property type="project" value="TreeGrafter"/>
</dbReference>
<dbReference type="EC" id="5.6.2.4" evidence="7"/>
<feature type="domain" description="UvrD-like helicase ATP-binding" evidence="11">
    <location>
        <begin position="1"/>
        <end position="406"/>
    </location>
</feature>
<sequence>MSGFKPFLALEASAGSGKTFALSVRFVALILKGAKINEILAITFTKKATNEMQKRVVESFLNFEKKEAELKELCRLLGKNKDELIALRDTRKEEFLRQKLRIYTFDSLFSQILRAFALNLGLMSDFSIKENPDDIRAIFFKLLSREELKDLAKYIFEIDKKEDFFKELENLYQNAYFKELPLPNFPDISKLEEAYLDLRKYCLSLNDKKLSANFKSEKLDLKSFLGSTFMKKFETTKYLQDFANEDEKLCLKREHFLHLSNLYAIEFENFKIAKLMRLLELFTKAKNHLHKEKNALSFSDASRRVLELIKSDLKEMIYFRLDGRISHLLIDEFQDTSVVQYEILKPIITELVSGEGVKKERSFFYVGDKKQSIYRFRKSKKELFDLLRNTFSQIEKESLDTNYRSLERLVEFVNLHFKDKFENFTPQKVLEQNQNKGFVRVVQSEEEKKRKQGEEIKKKALEALKNELDFLVQRGVLHEKICILCWTNNDADRILDFLKKHKIPAFTESNILLENKASVRAVLEFAKYCLFGDEFYLHFIKELLGFEPTKLKLDLAKSSEQNVLYLIKNLKLNLADTALLQFLEYAKQKSNFMELLFTPCPEKILSEQSFGVSIMTVHKSKGLEFDNVILLDKLSKAPNESDNILLEYDIAKGWQIKLKDKIRELTNDSLHLAFLQDIKKEEIEDEINQLYVAFTRAKKALIIIKKNPEFVNGSYPSYFNGGAYLNLECCEIGAIESESTQLKDEEQKLQNALKEFVKVPLQSVLKNETQNEFHFGNAFHFCMQSLKLPHGENLESVKQKTRDKFRHFLNENEFEVLFKRIENLLQNEEFKALLKNKTLLKEQSLSFNNELKRLDLLALDENEAVIIDYKTGEFNTKNTEQITLYKQAIKEILNKQNTKAFLVYCLENETQILEQK</sequence>
<evidence type="ECO:0000256" key="4">
    <source>
        <dbReference type="ARBA" id="ARBA00022840"/>
    </source>
</evidence>
<dbReference type="PANTHER" id="PTHR11070:SF67">
    <property type="entry name" value="DNA 3'-5' HELICASE"/>
    <property type="match status" value="1"/>
</dbReference>
<dbReference type="GO" id="GO:0043138">
    <property type="term" value="F:3'-5' DNA helicase activity"/>
    <property type="evidence" value="ECO:0007669"/>
    <property type="project" value="UniProtKB-EC"/>
</dbReference>
<dbReference type="Proteomes" id="UP000306813">
    <property type="component" value="Unassembled WGS sequence"/>
</dbReference>
<dbReference type="SUPFAM" id="SSF52980">
    <property type="entry name" value="Restriction endonuclease-like"/>
    <property type="match status" value="1"/>
</dbReference>
<comment type="caution">
    <text evidence="12">The sequence shown here is derived from an EMBL/GenBank/DDBJ whole genome shotgun (WGS) entry which is preliminary data.</text>
</comment>
<dbReference type="InterPro" id="IPR027417">
    <property type="entry name" value="P-loop_NTPase"/>
</dbReference>
<dbReference type="InterPro" id="IPR014017">
    <property type="entry name" value="DNA_helicase_UvrD-like_C"/>
</dbReference>
<keyword evidence="4 9" id="KW-0067">ATP-binding</keyword>
<comment type="catalytic activity">
    <reaction evidence="6">
        <text>Couples ATP hydrolysis with the unwinding of duplex DNA by translocating in the 3'-5' direction.</text>
        <dbReference type="EC" id="5.6.2.4"/>
    </reaction>
</comment>
<evidence type="ECO:0000256" key="6">
    <source>
        <dbReference type="ARBA" id="ARBA00034617"/>
    </source>
</evidence>
<proteinExistence type="predicted"/>
<comment type="catalytic activity">
    <reaction evidence="8">
        <text>ATP + H2O = ADP + phosphate + H(+)</text>
        <dbReference type="Rhea" id="RHEA:13065"/>
        <dbReference type="ChEBI" id="CHEBI:15377"/>
        <dbReference type="ChEBI" id="CHEBI:15378"/>
        <dbReference type="ChEBI" id="CHEBI:30616"/>
        <dbReference type="ChEBI" id="CHEBI:43474"/>
        <dbReference type="ChEBI" id="CHEBI:456216"/>
        <dbReference type="EC" id="5.6.2.4"/>
    </reaction>
</comment>
<dbReference type="GO" id="GO:0000725">
    <property type="term" value="P:recombinational repair"/>
    <property type="evidence" value="ECO:0007669"/>
    <property type="project" value="TreeGrafter"/>
</dbReference>
<dbReference type="SUPFAM" id="SSF52540">
    <property type="entry name" value="P-loop containing nucleoside triphosphate hydrolases"/>
    <property type="match status" value="1"/>
</dbReference>
<dbReference type="Pfam" id="PF12705">
    <property type="entry name" value="PDDEXK_1"/>
    <property type="match status" value="1"/>
</dbReference>
<dbReference type="NCBIfam" id="NF010485">
    <property type="entry name" value="PRK13909.1-2"/>
    <property type="match status" value="1"/>
</dbReference>
<dbReference type="InterPro" id="IPR011335">
    <property type="entry name" value="Restrct_endonuc-II-like"/>
</dbReference>
<evidence type="ECO:0000259" key="11">
    <source>
        <dbReference type="PROSITE" id="PS51198"/>
    </source>
</evidence>
<feature type="binding site" evidence="9">
    <location>
        <begin position="12"/>
        <end position="19"/>
    </location>
    <ligand>
        <name>ATP</name>
        <dbReference type="ChEBI" id="CHEBI:30616"/>
    </ligand>
</feature>
<evidence type="ECO:0000313" key="13">
    <source>
        <dbReference type="Proteomes" id="UP000306813"/>
    </source>
</evidence>
<feature type="coiled-coil region" evidence="10">
    <location>
        <begin position="444"/>
        <end position="474"/>
    </location>
</feature>
<keyword evidence="5" id="KW-0413">Isomerase</keyword>
<evidence type="ECO:0000256" key="9">
    <source>
        <dbReference type="PROSITE-ProRule" id="PRU00560"/>
    </source>
</evidence>
<evidence type="ECO:0000256" key="3">
    <source>
        <dbReference type="ARBA" id="ARBA00022806"/>
    </source>
</evidence>
<dbReference type="InterPro" id="IPR014016">
    <property type="entry name" value="UvrD-like_ATP-bd"/>
</dbReference>
<keyword evidence="2 9" id="KW-0378">Hydrolase</keyword>
<evidence type="ECO:0000256" key="5">
    <source>
        <dbReference type="ARBA" id="ARBA00023235"/>
    </source>
</evidence>
<evidence type="ECO:0000313" key="12">
    <source>
        <dbReference type="EMBL" id="TNB59279.1"/>
    </source>
</evidence>
<keyword evidence="3 9" id="KW-0347">Helicase</keyword>
<dbReference type="EMBL" id="VDBS01000001">
    <property type="protein sequence ID" value="TNB59279.1"/>
    <property type="molecule type" value="Genomic_DNA"/>
</dbReference>
<dbReference type="GeneID" id="52037623"/>
<dbReference type="KEGG" id="chv:CHELV3228_1713"/>
<accession>A0AAX2UMU8</accession>
<evidence type="ECO:0000256" key="1">
    <source>
        <dbReference type="ARBA" id="ARBA00022741"/>
    </source>
</evidence>
<dbReference type="RefSeq" id="WP_082200614.1">
    <property type="nucleotide sequence ID" value="NZ_CP020478.1"/>
</dbReference>
<gene>
    <name evidence="12" type="ORF">FDW42_00110</name>
</gene>
<organism evidence="12 13">
    <name type="scientific">Campylobacter helveticus</name>
    <dbReference type="NCBI Taxonomy" id="28898"/>
    <lineage>
        <taxon>Bacteria</taxon>
        <taxon>Pseudomonadati</taxon>
        <taxon>Campylobacterota</taxon>
        <taxon>Epsilonproteobacteria</taxon>
        <taxon>Campylobacterales</taxon>
        <taxon>Campylobacteraceae</taxon>
        <taxon>Campylobacter</taxon>
    </lineage>
</organism>
<dbReference type="NCBIfam" id="NF010487">
    <property type="entry name" value="PRK13909.1-4"/>
    <property type="match status" value="1"/>
</dbReference>
<dbReference type="GO" id="GO:0016787">
    <property type="term" value="F:hydrolase activity"/>
    <property type="evidence" value="ECO:0007669"/>
    <property type="project" value="UniProtKB-UniRule"/>
</dbReference>
<dbReference type="InterPro" id="IPR000212">
    <property type="entry name" value="DNA_helicase_UvrD/REP"/>
</dbReference>
<evidence type="ECO:0000256" key="2">
    <source>
        <dbReference type="ARBA" id="ARBA00022801"/>
    </source>
</evidence>
<name>A0AAX2UMU8_9BACT</name>
<dbReference type="NCBIfam" id="NF010486">
    <property type="entry name" value="PRK13909.1-3"/>
    <property type="match status" value="1"/>
</dbReference>
<dbReference type="Pfam" id="PF13361">
    <property type="entry name" value="UvrD_C"/>
    <property type="match status" value="2"/>
</dbReference>
<dbReference type="Gene3D" id="3.40.50.300">
    <property type="entry name" value="P-loop containing nucleotide triphosphate hydrolases"/>
    <property type="match status" value="4"/>
</dbReference>
<keyword evidence="10" id="KW-0175">Coiled coil</keyword>
<keyword evidence="1 9" id="KW-0547">Nucleotide-binding</keyword>